<dbReference type="GeneID" id="28733415"/>
<protein>
    <submittedName>
        <fullName evidence="1">Uncharacterized protein</fullName>
    </submittedName>
</protein>
<dbReference type="VEuPathDB" id="FungiDB:AB675_1631"/>
<evidence type="ECO:0000313" key="1">
    <source>
        <dbReference type="EMBL" id="KPI36017.1"/>
    </source>
</evidence>
<reference evidence="1 2" key="1">
    <citation type="submission" date="2015-06" db="EMBL/GenBank/DDBJ databases">
        <title>Draft genome of the ant-associated black yeast Phialophora attae CBS 131958.</title>
        <authorList>
            <person name="Moreno L.F."/>
            <person name="Stielow B.J."/>
            <person name="de Hoog S."/>
            <person name="Vicente V.A."/>
            <person name="Weiss V.A."/>
            <person name="de Vries M."/>
            <person name="Cruz L.M."/>
            <person name="Souza E.M."/>
        </authorList>
    </citation>
    <scope>NUCLEOTIDE SEQUENCE [LARGE SCALE GENOMIC DNA]</scope>
    <source>
        <strain evidence="1 2">CBS 131958</strain>
    </source>
</reference>
<dbReference type="SUPFAM" id="SSF81301">
    <property type="entry name" value="Nucleotidyltransferase"/>
    <property type="match status" value="1"/>
</dbReference>
<dbReference type="EMBL" id="LFJN01000034">
    <property type="protein sequence ID" value="KPI36017.1"/>
    <property type="molecule type" value="Genomic_DNA"/>
</dbReference>
<dbReference type="AlphaFoldDB" id="A0A0N1H543"/>
<evidence type="ECO:0000313" key="2">
    <source>
        <dbReference type="Proteomes" id="UP000038010"/>
    </source>
</evidence>
<accession>A0A0N1H543</accession>
<dbReference type="Pfam" id="PF04229">
    <property type="entry name" value="GrpB"/>
    <property type="match status" value="1"/>
</dbReference>
<dbReference type="OrthoDB" id="630895at2759"/>
<dbReference type="PANTHER" id="PTHR34822:SF1">
    <property type="entry name" value="GRPB FAMILY PROTEIN"/>
    <property type="match status" value="1"/>
</dbReference>
<organism evidence="1 2">
    <name type="scientific">Cyphellophora attinorum</name>
    <dbReference type="NCBI Taxonomy" id="1664694"/>
    <lineage>
        <taxon>Eukaryota</taxon>
        <taxon>Fungi</taxon>
        <taxon>Dikarya</taxon>
        <taxon>Ascomycota</taxon>
        <taxon>Pezizomycotina</taxon>
        <taxon>Eurotiomycetes</taxon>
        <taxon>Chaetothyriomycetidae</taxon>
        <taxon>Chaetothyriales</taxon>
        <taxon>Cyphellophoraceae</taxon>
        <taxon>Cyphellophora</taxon>
    </lineage>
</organism>
<dbReference type="Gene3D" id="3.30.460.10">
    <property type="entry name" value="Beta Polymerase, domain 2"/>
    <property type="match status" value="1"/>
</dbReference>
<proteinExistence type="predicted"/>
<keyword evidence="2" id="KW-1185">Reference proteome</keyword>
<comment type="caution">
    <text evidence="1">The sequence shown here is derived from an EMBL/GenBank/DDBJ whole genome shotgun (WGS) entry which is preliminary data.</text>
</comment>
<dbReference type="PANTHER" id="PTHR34822">
    <property type="entry name" value="GRPB DOMAIN PROTEIN (AFU_ORTHOLOGUE AFUA_1G01530)"/>
    <property type="match status" value="1"/>
</dbReference>
<dbReference type="Proteomes" id="UP000038010">
    <property type="component" value="Unassembled WGS sequence"/>
</dbReference>
<name>A0A0N1H543_9EURO</name>
<dbReference type="InterPro" id="IPR043519">
    <property type="entry name" value="NT_sf"/>
</dbReference>
<sequence length="155" mass="17158">MPPLPIEIQPYSASWPAYFSLISHQLHTCLNTTSVPYTSITHIGSTSIPHLAAKPNIDIAILVPSLPAAILAREALIWEPPGPEHYHGGLREEYAAVKWEQVAVGQRDGVAYGRAKNAVVAKILRVAGWTDEEVRRKEALDVREEGVNWDDEPFT</sequence>
<dbReference type="RefSeq" id="XP_017995980.1">
    <property type="nucleotide sequence ID" value="XM_018141535.1"/>
</dbReference>
<gene>
    <name evidence="1" type="ORF">AB675_1631</name>
</gene>
<dbReference type="InterPro" id="IPR007344">
    <property type="entry name" value="GrpB/CoaE"/>
</dbReference>